<dbReference type="InterPro" id="IPR047831">
    <property type="entry name" value="GPR180/TMEM145"/>
</dbReference>
<evidence type="ECO:0000313" key="4">
    <source>
        <dbReference type="Proteomes" id="UP000030640"/>
    </source>
</evidence>
<dbReference type="OrthoDB" id="9975959at2759"/>
<evidence type="ECO:0000313" key="3">
    <source>
        <dbReference type="EMBL" id="EUD65101.1"/>
    </source>
</evidence>
<name>W7AIH8_9APIC</name>
<keyword evidence="1" id="KW-0812">Transmembrane</keyword>
<dbReference type="Proteomes" id="UP000030640">
    <property type="component" value="Unassembled WGS sequence"/>
</dbReference>
<keyword evidence="2" id="KW-0732">Signal</keyword>
<keyword evidence="1" id="KW-1133">Transmembrane helix</keyword>
<feature type="chain" id="PRO_5004890845" evidence="2">
    <location>
        <begin position="25"/>
        <end position="471"/>
    </location>
</feature>
<dbReference type="GeneID" id="20039775"/>
<dbReference type="PANTHER" id="PTHR23252">
    <property type="entry name" value="INTIMAL THICKNESS RECEPTOR-RELATED"/>
    <property type="match status" value="1"/>
</dbReference>
<proteinExistence type="predicted"/>
<feature type="transmembrane region" description="Helical" evidence="1">
    <location>
        <begin position="352"/>
        <end position="374"/>
    </location>
</feature>
<feature type="transmembrane region" description="Helical" evidence="1">
    <location>
        <begin position="323"/>
        <end position="340"/>
    </location>
</feature>
<dbReference type="AlphaFoldDB" id="W7AIH8"/>
<feature type="transmembrane region" description="Helical" evidence="1">
    <location>
        <begin position="258"/>
        <end position="276"/>
    </location>
</feature>
<dbReference type="EMBL" id="KI965483">
    <property type="protein sequence ID" value="EUD65101.1"/>
    <property type="molecule type" value="Genomic_DNA"/>
</dbReference>
<dbReference type="PANTHER" id="PTHR23252:SF24">
    <property type="entry name" value="TRANSMEMBRANE PROTEIN 145"/>
    <property type="match status" value="1"/>
</dbReference>
<dbReference type="VEuPathDB" id="PlasmoDB:C922_04501"/>
<feature type="signal peptide" evidence="2">
    <location>
        <begin position="1"/>
        <end position="24"/>
    </location>
</feature>
<keyword evidence="1" id="KW-0472">Membrane</keyword>
<keyword evidence="4" id="KW-1185">Reference proteome</keyword>
<feature type="transmembrane region" description="Helical" evidence="1">
    <location>
        <begin position="219"/>
        <end position="238"/>
    </location>
</feature>
<reference evidence="3 4" key="1">
    <citation type="submission" date="2013-02" db="EMBL/GenBank/DDBJ databases">
        <title>The Genome Sequence of Plasmodium inui San Antonio 1.</title>
        <authorList>
            <consortium name="The Broad Institute Genome Sequencing Platform"/>
            <consortium name="The Broad Institute Genome Sequencing Center for Infectious Disease"/>
            <person name="Neafsey D."/>
            <person name="Cheeseman I."/>
            <person name="Volkman S."/>
            <person name="Adams J."/>
            <person name="Walker B."/>
            <person name="Young S.K."/>
            <person name="Zeng Q."/>
            <person name="Gargeya S."/>
            <person name="Fitzgerald M."/>
            <person name="Haas B."/>
            <person name="Abouelleil A."/>
            <person name="Alvarado L."/>
            <person name="Arachchi H.M."/>
            <person name="Berlin A.M."/>
            <person name="Chapman S.B."/>
            <person name="Dewar J."/>
            <person name="Goldberg J."/>
            <person name="Griggs A."/>
            <person name="Gujja S."/>
            <person name="Hansen M."/>
            <person name="Howarth C."/>
            <person name="Imamovic A."/>
            <person name="Larimer J."/>
            <person name="McCowan C."/>
            <person name="Murphy C."/>
            <person name="Neiman D."/>
            <person name="Pearson M."/>
            <person name="Priest M."/>
            <person name="Roberts A."/>
            <person name="Saif S."/>
            <person name="Shea T."/>
            <person name="Sisk P."/>
            <person name="Sykes S."/>
            <person name="Wortman J."/>
            <person name="Nusbaum C."/>
            <person name="Birren B."/>
        </authorList>
    </citation>
    <scope>NUCLEOTIDE SEQUENCE [LARGE SCALE GENOMIC DNA]</scope>
    <source>
        <strain evidence="3 4">San Antonio 1</strain>
    </source>
</reference>
<gene>
    <name evidence="3" type="ORF">C922_04501</name>
</gene>
<accession>W7AIH8</accession>
<evidence type="ECO:0000256" key="2">
    <source>
        <dbReference type="SAM" id="SignalP"/>
    </source>
</evidence>
<sequence length="471" mass="53935">MAMPKGGFLTLLLFLLCAVHWDGGLPPREKGSPTSCSQMRPNEWGSCTWKIWPHTSVPLSSSKRRSNTSPFYAAGKVLYGLKQDRDISLYGHFCYSGSRRTKGEKGVFILTRSYIPNTKLLILKQTEQEVHDYMTGQDGKTCSDLERKALFVHPFDNIPPGHSQNAYFVYEENIGDLLKGTQLIFVLLACGRHVKNAYKIEFRNNTHFLRNHFSCEDHGLIEIHLLLVVILGILSLAYRRKQESLGRANSALKEALHIGVLLFVLSNLLYLIHIFVYAFNGTGFTSLKVLSQIGEAIYDCFVVTIIFFIMCCTIDREKRREETFRTSLTYGVLKFLYLLVEMQNQEELSLYASLDSVMALPFVVYRVVIAGMIYGNCKRLLMEKTPGEEILFILLHMCLLVNGKGKLTQGKYNLWILSIPAYYFLMSKASVHFTHLYVHSLNLLILIYLVHVVSEKKYEAFESRHPYLDME</sequence>
<evidence type="ECO:0000256" key="1">
    <source>
        <dbReference type="SAM" id="Phobius"/>
    </source>
</evidence>
<dbReference type="RefSeq" id="XP_008818306.1">
    <property type="nucleotide sequence ID" value="XM_008820084.1"/>
</dbReference>
<protein>
    <submittedName>
        <fullName evidence="3">Uncharacterized protein</fullName>
    </submittedName>
</protein>
<organism evidence="3 4">
    <name type="scientific">Plasmodium inui San Antonio 1</name>
    <dbReference type="NCBI Taxonomy" id="1237626"/>
    <lineage>
        <taxon>Eukaryota</taxon>
        <taxon>Sar</taxon>
        <taxon>Alveolata</taxon>
        <taxon>Apicomplexa</taxon>
        <taxon>Aconoidasida</taxon>
        <taxon>Haemosporida</taxon>
        <taxon>Plasmodiidae</taxon>
        <taxon>Plasmodium</taxon>
        <taxon>Plasmodium (Plasmodium)</taxon>
    </lineage>
</organism>
<feature type="transmembrane region" description="Helical" evidence="1">
    <location>
        <begin position="296"/>
        <end position="314"/>
    </location>
</feature>
<feature type="transmembrane region" description="Helical" evidence="1">
    <location>
        <begin position="436"/>
        <end position="454"/>
    </location>
</feature>